<evidence type="ECO:0000259" key="1">
    <source>
        <dbReference type="SMART" id="SM01116"/>
    </source>
</evidence>
<keyword evidence="3" id="KW-1185">Reference proteome</keyword>
<dbReference type="SMART" id="SM01116">
    <property type="entry name" value="Cyanate_lyase"/>
    <property type="match status" value="1"/>
</dbReference>
<dbReference type="STRING" id="638303.Thal_1322"/>
<dbReference type="InterPro" id="IPR003712">
    <property type="entry name" value="Cyanate_lyase_C"/>
</dbReference>
<dbReference type="SUPFAM" id="SSF55234">
    <property type="entry name" value="Cyanase C-terminal domain"/>
    <property type="match status" value="1"/>
</dbReference>
<proteinExistence type="predicted"/>
<evidence type="ECO:0000313" key="3">
    <source>
        <dbReference type="Proteomes" id="UP000002043"/>
    </source>
</evidence>
<dbReference type="PRINTS" id="PR01693">
    <property type="entry name" value="CYANASE"/>
</dbReference>
<dbReference type="eggNOG" id="COG1513">
    <property type="taxonomic scope" value="Bacteria"/>
</dbReference>
<dbReference type="Proteomes" id="UP000002043">
    <property type="component" value="Chromosome"/>
</dbReference>
<dbReference type="Pfam" id="PF02560">
    <property type="entry name" value="Cyanate_lyase"/>
    <property type="match status" value="1"/>
</dbReference>
<sequence>MLFYGYTQAEAARGPALADVAHEKFGDGIMSAIDMKVDLQKVEEDGQERMLLTINGKWLRYRKF</sequence>
<gene>
    <name evidence="2" type="ordered locus">Thal_1322</name>
</gene>
<dbReference type="PANTHER" id="PTHR34186">
    <property type="entry name" value="CYANATE HYDRATASE"/>
    <property type="match status" value="1"/>
</dbReference>
<protein>
    <submittedName>
        <fullName evidence="2">Cyanate hydratase</fullName>
    </submittedName>
</protein>
<name>D3SMH3_THEAH</name>
<accession>D3SMH3</accession>
<dbReference type="Gene3D" id="3.30.1160.10">
    <property type="entry name" value="Cyanate lyase, C-terminal domain"/>
    <property type="match status" value="1"/>
</dbReference>
<reference evidence="3" key="1">
    <citation type="journal article" date="2010" name="Stand. Genomic Sci.">
        <title>Complete genome sequence of Thermocrinis albus type strain (HI 11/12T).</title>
        <authorList>
            <person name="Wirth R."/>
            <person name="Sikorski J."/>
            <person name="Brambilla E."/>
            <person name="Misra M."/>
            <person name="Lapidus A."/>
            <person name="Copeland A."/>
            <person name="Nolan M."/>
            <person name="Lucas S."/>
            <person name="Chen F."/>
            <person name="Tice H."/>
            <person name="Cheng J.F."/>
            <person name="Han C."/>
            <person name="Detter J.C."/>
            <person name="Tapia R."/>
            <person name="Bruce D."/>
            <person name="Goodwin L."/>
            <person name="Pitluck S."/>
            <person name="Pati A."/>
            <person name="Anderson I."/>
            <person name="Ivanova N."/>
            <person name="Mavromatis K."/>
            <person name="Mikhailova N."/>
            <person name="Chen A."/>
            <person name="Palaniappan K."/>
            <person name="Bilek Y."/>
            <person name="Hader T."/>
            <person name="Land M."/>
            <person name="Hauser L."/>
            <person name="Chang Y.J."/>
            <person name="Jeffries C.D."/>
            <person name="Tindall B.J."/>
            <person name="Rohde M."/>
            <person name="Goker M."/>
            <person name="Bristow J."/>
            <person name="Eisen J.A."/>
            <person name="Markowitz V."/>
            <person name="Hugenholtz P."/>
            <person name="Kyrpides N.C."/>
            <person name="Klenk H.P."/>
        </authorList>
    </citation>
    <scope>NUCLEOTIDE SEQUENCE [LARGE SCALE GENOMIC DNA]</scope>
    <source>
        <strain evidence="3">DSM 14484 / JCM 11386 / HI 11/12</strain>
    </source>
</reference>
<dbReference type="InterPro" id="IPR008076">
    <property type="entry name" value="Cyanase"/>
</dbReference>
<dbReference type="InterPro" id="IPR036581">
    <property type="entry name" value="Cyanate_lyase_C_sf"/>
</dbReference>
<evidence type="ECO:0000313" key="2">
    <source>
        <dbReference type="EMBL" id="ADC89953.1"/>
    </source>
</evidence>
<dbReference type="EMBL" id="CP001931">
    <property type="protein sequence ID" value="ADC89953.1"/>
    <property type="molecule type" value="Genomic_DNA"/>
</dbReference>
<dbReference type="PANTHER" id="PTHR34186:SF2">
    <property type="entry name" value="CYANATE HYDRATASE"/>
    <property type="match status" value="1"/>
</dbReference>
<feature type="domain" description="Cyanate lyase C-terminal" evidence="1">
    <location>
        <begin position="8"/>
        <end position="64"/>
    </location>
</feature>
<dbReference type="AlphaFoldDB" id="D3SMH3"/>
<dbReference type="HOGENOM" id="CLU_185569_0_0_0"/>
<dbReference type="KEGG" id="tal:Thal_1322"/>
<dbReference type="RefSeq" id="WP_012992359.1">
    <property type="nucleotide sequence ID" value="NC_013894.1"/>
</dbReference>
<dbReference type="GO" id="GO:0008824">
    <property type="term" value="F:cyanate hydratase activity"/>
    <property type="evidence" value="ECO:0007669"/>
    <property type="project" value="InterPro"/>
</dbReference>
<organism evidence="2 3">
    <name type="scientific">Thermocrinis albus (strain DSM 14484 / JCM 11386 / HI 11/12)</name>
    <dbReference type="NCBI Taxonomy" id="638303"/>
    <lineage>
        <taxon>Bacteria</taxon>
        <taxon>Pseudomonadati</taxon>
        <taxon>Aquificota</taxon>
        <taxon>Aquificia</taxon>
        <taxon>Aquificales</taxon>
        <taxon>Aquificaceae</taxon>
        <taxon>Thermocrinis</taxon>
    </lineage>
</organism>
<dbReference type="OrthoDB" id="9785870at2"/>